<dbReference type="RefSeq" id="WP_073363494.1">
    <property type="nucleotide sequence ID" value="NZ_FQVQ01000009.1"/>
</dbReference>
<dbReference type="InterPro" id="IPR002110">
    <property type="entry name" value="Ankyrin_rpt"/>
</dbReference>
<dbReference type="OrthoDB" id="5657095at2"/>
<evidence type="ECO:0000313" key="5">
    <source>
        <dbReference type="Proteomes" id="UP000184147"/>
    </source>
</evidence>
<keyword evidence="5" id="KW-1185">Reference proteome</keyword>
<feature type="repeat" description="ANK" evidence="3">
    <location>
        <begin position="117"/>
        <end position="149"/>
    </location>
</feature>
<protein>
    <submittedName>
        <fullName evidence="4">Uncharacterized protein</fullName>
    </submittedName>
</protein>
<organism evidence="4 5">
    <name type="scientific">Flavobacterium fontis</name>
    <dbReference type="NCBI Taxonomy" id="1124188"/>
    <lineage>
        <taxon>Bacteria</taxon>
        <taxon>Pseudomonadati</taxon>
        <taxon>Bacteroidota</taxon>
        <taxon>Flavobacteriia</taxon>
        <taxon>Flavobacteriales</taxon>
        <taxon>Flavobacteriaceae</taxon>
        <taxon>Flavobacterium</taxon>
    </lineage>
</organism>
<proteinExistence type="predicted"/>
<evidence type="ECO:0000256" key="2">
    <source>
        <dbReference type="ARBA" id="ARBA00023043"/>
    </source>
</evidence>
<dbReference type="SUPFAM" id="SSF48403">
    <property type="entry name" value="Ankyrin repeat"/>
    <property type="match status" value="1"/>
</dbReference>
<gene>
    <name evidence="4" type="ORF">SAMN05444377_10982</name>
</gene>
<feature type="repeat" description="ANK" evidence="3">
    <location>
        <begin position="52"/>
        <end position="84"/>
    </location>
</feature>
<dbReference type="SMART" id="SM00248">
    <property type="entry name" value="ANK"/>
    <property type="match status" value="3"/>
</dbReference>
<dbReference type="STRING" id="1124188.SAMN05444377_10982"/>
<dbReference type="PANTHER" id="PTHR24198:SF165">
    <property type="entry name" value="ANKYRIN REPEAT-CONTAINING PROTEIN-RELATED"/>
    <property type="match status" value="1"/>
</dbReference>
<dbReference type="PROSITE" id="PS50297">
    <property type="entry name" value="ANK_REP_REGION"/>
    <property type="match status" value="3"/>
</dbReference>
<dbReference type="Pfam" id="PF12796">
    <property type="entry name" value="Ank_2"/>
    <property type="match status" value="1"/>
</dbReference>
<keyword evidence="2 3" id="KW-0040">ANK repeat</keyword>
<dbReference type="PROSITE" id="PS50088">
    <property type="entry name" value="ANK_REPEAT"/>
    <property type="match status" value="3"/>
</dbReference>
<dbReference type="AlphaFoldDB" id="A0A1M5BTU2"/>
<keyword evidence="1" id="KW-0677">Repeat</keyword>
<feature type="repeat" description="ANK" evidence="3">
    <location>
        <begin position="84"/>
        <end position="116"/>
    </location>
</feature>
<evidence type="ECO:0000256" key="3">
    <source>
        <dbReference type="PROSITE-ProRule" id="PRU00023"/>
    </source>
</evidence>
<accession>A0A1M5BTU2</accession>
<dbReference type="Gene3D" id="1.25.40.20">
    <property type="entry name" value="Ankyrin repeat-containing domain"/>
    <property type="match status" value="1"/>
</dbReference>
<dbReference type="EMBL" id="FQVQ01000009">
    <property type="protein sequence ID" value="SHF45642.1"/>
    <property type="molecule type" value="Genomic_DNA"/>
</dbReference>
<reference evidence="4 5" key="1">
    <citation type="submission" date="2016-11" db="EMBL/GenBank/DDBJ databases">
        <authorList>
            <person name="Jaros S."/>
            <person name="Januszkiewicz K."/>
            <person name="Wedrychowicz H."/>
        </authorList>
    </citation>
    <scope>NUCLEOTIDE SEQUENCE [LARGE SCALE GENOMIC DNA]</scope>
    <source>
        <strain evidence="4 5">DSM 25660</strain>
    </source>
</reference>
<dbReference type="Proteomes" id="UP000184147">
    <property type="component" value="Unassembled WGS sequence"/>
</dbReference>
<dbReference type="PANTHER" id="PTHR24198">
    <property type="entry name" value="ANKYRIN REPEAT AND PROTEIN KINASE DOMAIN-CONTAINING PROTEIN"/>
    <property type="match status" value="1"/>
</dbReference>
<dbReference type="InterPro" id="IPR036770">
    <property type="entry name" value="Ankyrin_rpt-contain_sf"/>
</dbReference>
<dbReference type="Pfam" id="PF00023">
    <property type="entry name" value="Ank"/>
    <property type="match status" value="1"/>
</dbReference>
<evidence type="ECO:0000313" key="4">
    <source>
        <dbReference type="EMBL" id="SHF45642.1"/>
    </source>
</evidence>
<evidence type="ECO:0000256" key="1">
    <source>
        <dbReference type="ARBA" id="ARBA00022737"/>
    </source>
</evidence>
<name>A0A1M5BTU2_9FLAO</name>
<sequence length="172" mass="18398">MWRWVFCGLWFPLLLGAQPTPDVFDLARKGSEEAVRLVLATQPRAFDCVSPAGFTPLILACYKGNTPVVKVLLEAGVAVNYTSDQGTALMAAVVRGNAEVVGLLLNAKADPNLTDVQGNTALHFAVQFKNTVIIQQLLAHGARRDAKDGKGMTAFEYAVQSGDEAIIALLKG</sequence>